<feature type="compositionally biased region" description="Polar residues" evidence="1">
    <location>
        <begin position="29"/>
        <end position="38"/>
    </location>
</feature>
<dbReference type="AlphaFoldDB" id="A0A8R2AHG9"/>
<dbReference type="OrthoDB" id="10525301at2759"/>
<dbReference type="Proteomes" id="UP000007819">
    <property type="component" value="Chromosome A3"/>
</dbReference>
<keyword evidence="2" id="KW-0472">Membrane</keyword>
<evidence type="ECO:0000256" key="1">
    <source>
        <dbReference type="SAM" id="MobiDB-lite"/>
    </source>
</evidence>
<protein>
    <submittedName>
        <fullName evidence="3">Uncharacterized protein</fullName>
    </submittedName>
</protein>
<feature type="transmembrane region" description="Helical" evidence="2">
    <location>
        <begin position="86"/>
        <end position="105"/>
    </location>
</feature>
<proteinExistence type="predicted"/>
<feature type="transmembrane region" description="Helical" evidence="2">
    <location>
        <begin position="62"/>
        <end position="80"/>
    </location>
</feature>
<organism evidence="3 4">
    <name type="scientific">Acyrthosiphon pisum</name>
    <name type="common">Pea aphid</name>
    <dbReference type="NCBI Taxonomy" id="7029"/>
    <lineage>
        <taxon>Eukaryota</taxon>
        <taxon>Metazoa</taxon>
        <taxon>Ecdysozoa</taxon>
        <taxon>Arthropoda</taxon>
        <taxon>Hexapoda</taxon>
        <taxon>Insecta</taxon>
        <taxon>Pterygota</taxon>
        <taxon>Neoptera</taxon>
        <taxon>Paraneoptera</taxon>
        <taxon>Hemiptera</taxon>
        <taxon>Sternorrhyncha</taxon>
        <taxon>Aphidomorpha</taxon>
        <taxon>Aphidoidea</taxon>
        <taxon>Aphididae</taxon>
        <taxon>Macrosiphini</taxon>
        <taxon>Acyrthosiphon</taxon>
    </lineage>
</organism>
<keyword evidence="4" id="KW-1185">Reference proteome</keyword>
<dbReference type="KEGG" id="api:100569913"/>
<dbReference type="GeneID" id="100569913"/>
<feature type="compositionally biased region" description="Acidic residues" evidence="1">
    <location>
        <begin position="1"/>
        <end position="14"/>
    </location>
</feature>
<sequence>MIECERSDDDDDDGGGGRGAEQFSPLPPQLQNMWSDAESSGRGAGNGCAEQARCERHADRSVLLHGLCAVTIALAAARILPASAFTALTALAACLVGFRVLSPVLRTLSCSLFRFCGPCGRRSAEANAIDHGGPRNGGRSVPQRRPPAPPATTTSGGGTLPLVKRGLRLLMRVMRGVQRPFVVRPRRSRRSTRRCHDTASRSVTNVTATETVETVSGSRAGNDYVHCSQRQYQLVRTSRGQR</sequence>
<dbReference type="EnsemblMetazoa" id="XM_003246201.4">
    <property type="protein sequence ID" value="XP_003246249.1"/>
    <property type="gene ID" value="LOC100569913"/>
</dbReference>
<feature type="region of interest" description="Disordered" evidence="1">
    <location>
        <begin position="126"/>
        <end position="161"/>
    </location>
</feature>
<name>A0A8R2AHG9_ACYPI</name>
<keyword evidence="2" id="KW-0812">Transmembrane</keyword>
<evidence type="ECO:0000256" key="2">
    <source>
        <dbReference type="SAM" id="Phobius"/>
    </source>
</evidence>
<evidence type="ECO:0000313" key="4">
    <source>
        <dbReference type="Proteomes" id="UP000007819"/>
    </source>
</evidence>
<feature type="region of interest" description="Disordered" evidence="1">
    <location>
        <begin position="1"/>
        <end position="44"/>
    </location>
</feature>
<keyword evidence="2" id="KW-1133">Transmembrane helix</keyword>
<dbReference type="RefSeq" id="XP_003246249.1">
    <property type="nucleotide sequence ID" value="XM_003246201.3"/>
</dbReference>
<evidence type="ECO:0000313" key="3">
    <source>
        <dbReference type="EnsemblMetazoa" id="XP_003246249.1"/>
    </source>
</evidence>
<accession>A0A8R2AHG9</accession>
<reference evidence="4" key="1">
    <citation type="submission" date="2010-06" db="EMBL/GenBank/DDBJ databases">
        <authorList>
            <person name="Jiang H."/>
            <person name="Abraham K."/>
            <person name="Ali S."/>
            <person name="Alsbrooks S.L."/>
            <person name="Anim B.N."/>
            <person name="Anosike U.S."/>
            <person name="Attaway T."/>
            <person name="Bandaranaike D.P."/>
            <person name="Battles P.K."/>
            <person name="Bell S.N."/>
            <person name="Bell A.V."/>
            <person name="Beltran B."/>
            <person name="Bickham C."/>
            <person name="Bustamante Y."/>
            <person name="Caleb T."/>
            <person name="Canada A."/>
            <person name="Cardenas V."/>
            <person name="Carter K."/>
            <person name="Chacko J."/>
            <person name="Chandrabose M.N."/>
            <person name="Chavez D."/>
            <person name="Chavez A."/>
            <person name="Chen L."/>
            <person name="Chu H.-S."/>
            <person name="Claassen K.J."/>
            <person name="Cockrell R."/>
            <person name="Collins M."/>
            <person name="Cooper J.A."/>
            <person name="Cree A."/>
            <person name="Curry S.M."/>
            <person name="Da Y."/>
            <person name="Dao M.D."/>
            <person name="Das B."/>
            <person name="Davila M.-L."/>
            <person name="Davy-Carroll L."/>
            <person name="Denson S."/>
            <person name="Dinh H."/>
            <person name="Ebong V.E."/>
            <person name="Edwards J.R."/>
            <person name="Egan A."/>
            <person name="El-Daye J."/>
            <person name="Escobedo L."/>
            <person name="Fernandez S."/>
            <person name="Fernando P.R."/>
            <person name="Flagg N."/>
            <person name="Forbes L.D."/>
            <person name="Fowler R.G."/>
            <person name="Fu Q."/>
            <person name="Gabisi R.A."/>
            <person name="Ganer J."/>
            <person name="Garbino Pronczuk A."/>
            <person name="Garcia R.M."/>
            <person name="Garner T."/>
            <person name="Garrett T.E."/>
            <person name="Gonzalez D.A."/>
            <person name="Hamid H."/>
            <person name="Hawkins E.S."/>
            <person name="Hirani K."/>
            <person name="Hogues M.E."/>
            <person name="Hollins B."/>
            <person name="Hsiao C.-H."/>
            <person name="Jabil R."/>
            <person name="James M.L."/>
            <person name="Jhangiani S.N."/>
            <person name="Johnson B."/>
            <person name="Johnson Q."/>
            <person name="Joshi V."/>
            <person name="Kalu J.B."/>
            <person name="Kam C."/>
            <person name="Kashfia A."/>
            <person name="Keebler J."/>
            <person name="Kisamo H."/>
            <person name="Kovar C.L."/>
            <person name="Lago L.A."/>
            <person name="Lai C.-Y."/>
            <person name="Laidlaw J."/>
            <person name="Lara F."/>
            <person name="Le T.-K."/>
            <person name="Lee S.L."/>
            <person name="Legall F.H."/>
            <person name="Lemon S.J."/>
            <person name="Lewis L.R."/>
            <person name="Li B."/>
            <person name="Liu Y."/>
            <person name="Liu Y.-S."/>
            <person name="Lopez J."/>
            <person name="Lozado R.J."/>
            <person name="Lu J."/>
            <person name="Madu R.C."/>
            <person name="Maheshwari M."/>
            <person name="Maheshwari R."/>
            <person name="Malloy K."/>
            <person name="Martinez E."/>
            <person name="Mathew T."/>
            <person name="Mercado I.C."/>
            <person name="Mercado C."/>
            <person name="Meyer B."/>
            <person name="Montgomery K."/>
            <person name="Morgan M.B."/>
            <person name="Munidasa M."/>
            <person name="Nazareth L.V."/>
            <person name="Nelson J."/>
            <person name="Ng B.M."/>
            <person name="Nguyen N.B."/>
            <person name="Nguyen P.Q."/>
            <person name="Nguyen T."/>
            <person name="Obregon M."/>
            <person name="Okwuonu G.O."/>
            <person name="Onwere C.G."/>
            <person name="Orozco G."/>
            <person name="Parra A."/>
            <person name="Patel S."/>
            <person name="Patil S."/>
            <person name="Perez A."/>
            <person name="Perez Y."/>
            <person name="Pham C."/>
            <person name="Primus E.L."/>
            <person name="Pu L.-L."/>
            <person name="Puazo M."/>
            <person name="Qin X."/>
            <person name="Quiroz J.B."/>
            <person name="Reese J."/>
            <person name="Richards S."/>
            <person name="Rives C.M."/>
            <person name="Robberts R."/>
            <person name="Ruiz S.J."/>
            <person name="Ruiz M.J."/>
            <person name="Santibanez J."/>
            <person name="Schneider B.W."/>
            <person name="Sisson I."/>
            <person name="Smith M."/>
            <person name="Sodergren E."/>
            <person name="Song X.-Z."/>
            <person name="Song B.B."/>
            <person name="Summersgill H."/>
            <person name="Thelus R."/>
            <person name="Thornton R.D."/>
            <person name="Trejos Z.Y."/>
            <person name="Usmani K."/>
            <person name="Vattathil S."/>
            <person name="Villasana D."/>
            <person name="Walker D.L."/>
            <person name="Wang S."/>
            <person name="Wang K."/>
            <person name="White C.S."/>
            <person name="Williams A.C."/>
            <person name="Williamson J."/>
            <person name="Wilson K."/>
            <person name="Woghiren I.O."/>
            <person name="Woodworth J.R."/>
            <person name="Worley K.C."/>
            <person name="Wright R.A."/>
            <person name="Wu W."/>
            <person name="Young L."/>
            <person name="Zhang L."/>
            <person name="Zhang J."/>
            <person name="Zhu Y."/>
            <person name="Muzny D.M."/>
            <person name="Weinstock G."/>
            <person name="Gibbs R.A."/>
        </authorList>
    </citation>
    <scope>NUCLEOTIDE SEQUENCE [LARGE SCALE GENOMIC DNA]</scope>
    <source>
        <strain evidence="4">LSR1</strain>
    </source>
</reference>
<reference evidence="3" key="2">
    <citation type="submission" date="2022-06" db="UniProtKB">
        <authorList>
            <consortium name="EnsemblMetazoa"/>
        </authorList>
    </citation>
    <scope>IDENTIFICATION</scope>
</reference>